<dbReference type="AlphaFoldDB" id="A0BYL0"/>
<feature type="compositionally biased region" description="Basic and acidic residues" evidence="1">
    <location>
        <begin position="15"/>
        <end position="24"/>
    </location>
</feature>
<dbReference type="OrthoDB" id="10441439at2759"/>
<dbReference type="RefSeq" id="XP_001431025.1">
    <property type="nucleotide sequence ID" value="XM_001430988.1"/>
</dbReference>
<protein>
    <submittedName>
        <fullName evidence="2">Uncharacterized protein</fullName>
    </submittedName>
</protein>
<dbReference type="EMBL" id="CT868027">
    <property type="protein sequence ID" value="CAK63627.1"/>
    <property type="molecule type" value="Genomic_DNA"/>
</dbReference>
<dbReference type="OMA" id="SCPVRML"/>
<evidence type="ECO:0000313" key="3">
    <source>
        <dbReference type="Proteomes" id="UP000000600"/>
    </source>
</evidence>
<reference evidence="2 3" key="1">
    <citation type="journal article" date="2006" name="Nature">
        <title>Global trends of whole-genome duplications revealed by the ciliate Paramecium tetraurelia.</title>
        <authorList>
            <consortium name="Genoscope"/>
            <person name="Aury J.-M."/>
            <person name="Jaillon O."/>
            <person name="Duret L."/>
            <person name="Noel B."/>
            <person name="Jubin C."/>
            <person name="Porcel B.M."/>
            <person name="Segurens B."/>
            <person name="Daubin V."/>
            <person name="Anthouard V."/>
            <person name="Aiach N."/>
            <person name="Arnaiz O."/>
            <person name="Billaut A."/>
            <person name="Beisson J."/>
            <person name="Blanc I."/>
            <person name="Bouhouche K."/>
            <person name="Camara F."/>
            <person name="Duharcourt S."/>
            <person name="Guigo R."/>
            <person name="Gogendeau D."/>
            <person name="Katinka M."/>
            <person name="Keller A.-M."/>
            <person name="Kissmehl R."/>
            <person name="Klotz C."/>
            <person name="Koll F."/>
            <person name="Le Moue A."/>
            <person name="Lepere C."/>
            <person name="Malinsky S."/>
            <person name="Nowacki M."/>
            <person name="Nowak J.K."/>
            <person name="Plattner H."/>
            <person name="Poulain J."/>
            <person name="Ruiz F."/>
            <person name="Serrano V."/>
            <person name="Zagulski M."/>
            <person name="Dessen P."/>
            <person name="Betermier M."/>
            <person name="Weissenbach J."/>
            <person name="Scarpelli C."/>
            <person name="Schachter V."/>
            <person name="Sperling L."/>
            <person name="Meyer E."/>
            <person name="Cohen J."/>
            <person name="Wincker P."/>
        </authorList>
    </citation>
    <scope>NUCLEOTIDE SEQUENCE [LARGE SCALE GENOMIC DNA]</scope>
    <source>
        <strain evidence="2 3">Stock d4-2</strain>
    </source>
</reference>
<feature type="region of interest" description="Disordered" evidence="1">
    <location>
        <begin position="1"/>
        <end position="24"/>
    </location>
</feature>
<evidence type="ECO:0000313" key="2">
    <source>
        <dbReference type="EMBL" id="CAK63627.1"/>
    </source>
</evidence>
<keyword evidence="3" id="KW-1185">Reference proteome</keyword>
<proteinExistence type="predicted"/>
<dbReference type="HOGENOM" id="CLU_2377296_0_0_1"/>
<sequence>MGGMIQKFKNLYARPNEDLPTKDDPKFHKTIENQNMHDKQLESLQSLEFKEIDKLKRNFSNTAVRMIQMMQGKQHDTQPYQTQKLQIRKTISELN</sequence>
<dbReference type="Proteomes" id="UP000000600">
    <property type="component" value="Unassembled WGS sequence"/>
</dbReference>
<dbReference type="GeneID" id="5016809"/>
<dbReference type="KEGG" id="ptm:GSPATT00033480001"/>
<name>A0BYL0_PARTE</name>
<accession>A0BYL0</accession>
<dbReference type="InParanoid" id="A0BYL0"/>
<organism evidence="2 3">
    <name type="scientific">Paramecium tetraurelia</name>
    <dbReference type="NCBI Taxonomy" id="5888"/>
    <lineage>
        <taxon>Eukaryota</taxon>
        <taxon>Sar</taxon>
        <taxon>Alveolata</taxon>
        <taxon>Ciliophora</taxon>
        <taxon>Intramacronucleata</taxon>
        <taxon>Oligohymenophorea</taxon>
        <taxon>Peniculida</taxon>
        <taxon>Parameciidae</taxon>
        <taxon>Paramecium</taxon>
    </lineage>
</organism>
<gene>
    <name evidence="2" type="ORF">GSPATT00033480001</name>
</gene>
<evidence type="ECO:0000256" key="1">
    <source>
        <dbReference type="SAM" id="MobiDB-lite"/>
    </source>
</evidence>